<sequence>MAIYHCSCKIISRSSGRSAVGASAYRSGEKLENERDGIVHDYTRKRGIEHSEIMLPENAPKEWQDRSKLWNEVEKIEKASDSQLSREYEVALPIELTMEQNKKLAREICDKLRQDGMCVDYSIHTGHSHKSSKEFSNDGEIKKDNPHVHIMCTMRPLDENGKWENKREKLYLCKNVKGEERAFTKDELARSENAEWQKQYHYSKNGNPKGKKIYLTEYEKQNNPKYAEYERIKGDKYPKSEKYGKLNPQIEKWNSQEYLLEIRKTVADKINMSLERYGHKARVDHRSYKEQGIDKIPTIHEGGARKMESRGIETDRGNINREIKKANGQMQTIEILEKQTQKEIAFIREDISWNKHHEEIAKLEKQIPKAAGNEKVLLSLQAGLLKLYDKAKLIEPTKTSEGRKIEIDEISKRQAPYFEYHKNKLLSDISFLQDKVKGYLETLEQKQEHGGFAARREEFKRQEVPQEKPQIDTAYTEKMARELATLRNEYVRETVKSHERTSYQPNPIYERQANEIESLAKTVTEQSRTIEAFKAERDKLGMFKGKEKKEIQGKIDNFEKLRSSNLDKLKALGVSELSKADEAVREKRTLAAQERAKVQAARQNVGAESRAEEAKQVFLEVAKQIPADQRQAVLERMEQYKDVPEAGGMEVFKTEIEARRVLDSTLKEHTQSREREKVKEKGRGRGE</sequence>
<protein>
    <recommendedName>
        <fullName evidence="3">MobA/MobL protein domain-containing protein</fullName>
    </recommendedName>
</protein>
<keyword evidence="1" id="KW-0184">Conjugation</keyword>
<name>A0A0H5QF63_9ZZZZ</name>
<dbReference type="AlphaFoldDB" id="A0A0H5QF63"/>
<evidence type="ECO:0000259" key="3">
    <source>
        <dbReference type="Pfam" id="PF03389"/>
    </source>
</evidence>
<feature type="domain" description="MobA/MobL protein" evidence="3">
    <location>
        <begin position="17"/>
        <end position="308"/>
    </location>
</feature>
<accession>A0A0H5QF63</accession>
<dbReference type="NCBIfam" id="NF041496">
    <property type="entry name" value="MobQ"/>
    <property type="match status" value="1"/>
</dbReference>
<dbReference type="EMBL" id="LN853000">
    <property type="protein sequence ID" value="CRY94717.1"/>
    <property type="molecule type" value="Genomic_DNA"/>
</dbReference>
<feature type="region of interest" description="Disordered" evidence="2">
    <location>
        <begin position="663"/>
        <end position="687"/>
    </location>
</feature>
<organism evidence="4">
    <name type="scientific">uncultured prokaryote</name>
    <dbReference type="NCBI Taxonomy" id="198431"/>
    <lineage>
        <taxon>unclassified sequences</taxon>
        <taxon>environmental samples</taxon>
    </lineage>
</organism>
<evidence type="ECO:0000313" key="4">
    <source>
        <dbReference type="EMBL" id="CRY94717.1"/>
    </source>
</evidence>
<geneLocation type="plasmid" evidence="4">
    <name>pRGRH0331</name>
</geneLocation>
<dbReference type="Gene3D" id="3.30.930.30">
    <property type="match status" value="1"/>
</dbReference>
<reference evidence="4" key="1">
    <citation type="submission" date="2015-06" db="EMBL/GenBank/DDBJ databases">
        <authorList>
            <person name="Joergensen T."/>
        </authorList>
    </citation>
    <scope>NUCLEOTIDE SEQUENCE</scope>
    <source>
        <plasmid evidence="4">pRGRH0331</plasmid>
    </source>
</reference>
<dbReference type="InterPro" id="IPR005053">
    <property type="entry name" value="MobA_MobL"/>
</dbReference>
<reference evidence="4" key="2">
    <citation type="submission" date="2015-07" db="EMBL/GenBank/DDBJ databases">
        <title>Plasmids, circular viruses and viroids from rat gut.</title>
        <authorList>
            <person name="Jorgensen T.J."/>
            <person name="Hansen M.A."/>
            <person name="Xu Z."/>
            <person name="Tabak M.A."/>
            <person name="Sorensen S.J."/>
            <person name="Hansen L.H."/>
        </authorList>
    </citation>
    <scope>NUCLEOTIDE SEQUENCE</scope>
    <source>
        <plasmid evidence="4">pRGRH0331</plasmid>
    </source>
</reference>
<dbReference type="Pfam" id="PF03389">
    <property type="entry name" value="MobA_MobL"/>
    <property type="match status" value="1"/>
</dbReference>
<proteinExistence type="predicted"/>
<evidence type="ECO:0000256" key="2">
    <source>
        <dbReference type="SAM" id="MobiDB-lite"/>
    </source>
</evidence>
<keyword evidence="4" id="KW-0614">Plasmid</keyword>
<evidence type="ECO:0000256" key="1">
    <source>
        <dbReference type="ARBA" id="ARBA00022971"/>
    </source>
</evidence>